<keyword evidence="5" id="KW-0653">Protein transport</keyword>
<dbReference type="GO" id="GO:0016192">
    <property type="term" value="P:vesicle-mediated transport"/>
    <property type="evidence" value="ECO:0007669"/>
    <property type="project" value="UniProtKB-KW"/>
</dbReference>
<evidence type="ECO:0000256" key="9">
    <source>
        <dbReference type="SAM" id="MobiDB-lite"/>
    </source>
</evidence>
<dbReference type="GO" id="GO:0031201">
    <property type="term" value="C:SNARE complex"/>
    <property type="evidence" value="ECO:0007669"/>
    <property type="project" value="TreeGrafter"/>
</dbReference>
<dbReference type="InterPro" id="IPR000744">
    <property type="entry name" value="NSF_attach"/>
</dbReference>
<keyword evidence="11" id="KW-1185">Reference proteome</keyword>
<evidence type="ECO:0000256" key="3">
    <source>
        <dbReference type="ARBA" id="ARBA00022448"/>
    </source>
</evidence>
<dbReference type="GO" id="GO:0006886">
    <property type="term" value="P:intracellular protein transport"/>
    <property type="evidence" value="ECO:0007669"/>
    <property type="project" value="InterPro"/>
</dbReference>
<dbReference type="Pfam" id="PF14938">
    <property type="entry name" value="SNAP"/>
    <property type="match status" value="1"/>
</dbReference>
<dbReference type="GO" id="GO:0019905">
    <property type="term" value="F:syntaxin binding"/>
    <property type="evidence" value="ECO:0007669"/>
    <property type="project" value="TreeGrafter"/>
</dbReference>
<dbReference type="SUPFAM" id="SSF48452">
    <property type="entry name" value="TPR-like"/>
    <property type="match status" value="1"/>
</dbReference>
<keyword evidence="4" id="KW-0931">ER-Golgi transport</keyword>
<organism evidence="10 11">
    <name type="scientific">Coemansia interrupta</name>
    <dbReference type="NCBI Taxonomy" id="1126814"/>
    <lineage>
        <taxon>Eukaryota</taxon>
        <taxon>Fungi</taxon>
        <taxon>Fungi incertae sedis</taxon>
        <taxon>Zoopagomycota</taxon>
        <taxon>Kickxellomycotina</taxon>
        <taxon>Kickxellomycetes</taxon>
        <taxon>Kickxellales</taxon>
        <taxon>Kickxellaceae</taxon>
        <taxon>Coemansia</taxon>
    </lineage>
</organism>
<dbReference type="PANTHER" id="PTHR13768:SF2">
    <property type="entry name" value="GAMMA-SOLUBLE NSF ATTACHMENT PROTEIN"/>
    <property type="match status" value="1"/>
</dbReference>
<dbReference type="Proteomes" id="UP001140172">
    <property type="component" value="Unassembled WGS sequence"/>
</dbReference>
<gene>
    <name evidence="10" type="ORF">GGI15_001107</name>
</gene>
<evidence type="ECO:0000256" key="5">
    <source>
        <dbReference type="ARBA" id="ARBA00022927"/>
    </source>
</evidence>
<dbReference type="InterPro" id="IPR011990">
    <property type="entry name" value="TPR-like_helical_dom_sf"/>
</dbReference>
<evidence type="ECO:0000256" key="4">
    <source>
        <dbReference type="ARBA" id="ARBA00022892"/>
    </source>
</evidence>
<comment type="caution">
    <text evidence="10">The sequence shown here is derived from an EMBL/GenBank/DDBJ whole genome shotgun (WGS) entry which is preliminary data.</text>
</comment>
<evidence type="ECO:0000256" key="6">
    <source>
        <dbReference type="ARBA" id="ARBA00023136"/>
    </source>
</evidence>
<evidence type="ECO:0000256" key="8">
    <source>
        <dbReference type="ARBA" id="ARBA00042485"/>
    </source>
</evidence>
<dbReference type="EMBL" id="JANBUM010000038">
    <property type="protein sequence ID" value="KAJ2786946.1"/>
    <property type="molecule type" value="Genomic_DNA"/>
</dbReference>
<feature type="compositionally biased region" description="Acidic residues" evidence="9">
    <location>
        <begin position="320"/>
        <end position="329"/>
    </location>
</feature>
<dbReference type="AlphaFoldDB" id="A0A9W8HKM3"/>
<dbReference type="OrthoDB" id="9984275at2759"/>
<protein>
    <recommendedName>
        <fullName evidence="7">Gamma-soluble NSF attachment protein</fullName>
    </recommendedName>
    <alternativeName>
        <fullName evidence="8">N-ethylmaleimide-sensitive factor attachment protein gamma</fullName>
    </alternativeName>
</protein>
<evidence type="ECO:0000256" key="1">
    <source>
        <dbReference type="ARBA" id="ARBA00004170"/>
    </source>
</evidence>
<accession>A0A9W8HKM3</accession>
<dbReference type="PANTHER" id="PTHR13768">
    <property type="entry name" value="SOLUBLE NSF ATTACHMENT PROTEIN SNAP"/>
    <property type="match status" value="1"/>
</dbReference>
<dbReference type="GO" id="GO:0005483">
    <property type="term" value="F:soluble NSF attachment protein activity"/>
    <property type="evidence" value="ECO:0007669"/>
    <property type="project" value="TreeGrafter"/>
</dbReference>
<evidence type="ECO:0000313" key="10">
    <source>
        <dbReference type="EMBL" id="KAJ2786946.1"/>
    </source>
</evidence>
<evidence type="ECO:0000256" key="2">
    <source>
        <dbReference type="ARBA" id="ARBA00010050"/>
    </source>
</evidence>
<keyword evidence="6" id="KW-0472">Membrane</keyword>
<evidence type="ECO:0000256" key="7">
    <source>
        <dbReference type="ARBA" id="ARBA00040047"/>
    </source>
</evidence>
<comment type="similarity">
    <text evidence="2">Belongs to the SNAP family.</text>
</comment>
<reference evidence="10" key="1">
    <citation type="submission" date="2022-07" db="EMBL/GenBank/DDBJ databases">
        <title>Phylogenomic reconstructions and comparative analyses of Kickxellomycotina fungi.</title>
        <authorList>
            <person name="Reynolds N.K."/>
            <person name="Stajich J.E."/>
            <person name="Barry K."/>
            <person name="Grigoriev I.V."/>
            <person name="Crous P."/>
            <person name="Smith M.E."/>
        </authorList>
    </citation>
    <scope>NUCLEOTIDE SEQUENCE</scope>
    <source>
        <strain evidence="10">BCRC 34489</strain>
    </source>
</reference>
<dbReference type="GO" id="GO:0005774">
    <property type="term" value="C:vacuolar membrane"/>
    <property type="evidence" value="ECO:0007669"/>
    <property type="project" value="TreeGrafter"/>
</dbReference>
<keyword evidence="3" id="KW-0813">Transport</keyword>
<name>A0A9W8HKM3_9FUNG</name>
<proteinExistence type="inferred from homology"/>
<evidence type="ECO:0000313" key="11">
    <source>
        <dbReference type="Proteomes" id="UP001140172"/>
    </source>
</evidence>
<feature type="region of interest" description="Disordered" evidence="9">
    <location>
        <begin position="284"/>
        <end position="329"/>
    </location>
</feature>
<comment type="subcellular location">
    <subcellularLocation>
        <location evidence="1">Membrane</location>
        <topology evidence="1">Peripheral membrane protein</topology>
    </subcellularLocation>
</comment>
<sequence length="329" mass="36434">MESRSLKLAQELAKDAQKAAKGSWFSKPEWDTAAQFWSKAAASYKTALHYEEAIDCYTKASEAYVQTNINFLAAKCIEDAATLAEKKLKNQSMAISLYCRASDRYRAHGSSPDRAAEMMVMAAKLSENVDTEKSIQLYDQALSIYETEDRGRFGIETFKQVTRFLIDKGRLSEAVEIQTRLAAVCEQINNRPELTKTRMCIIILLLAFGDNVEAGKKLDEFGQEMSFARSNEAEISDYMIQAYNNGDQDMFSDLCKDQTMGFIESSVARLALKIRVPGAKRVAPNPAGAQLPPSQLPAHGSSAPVINAYDVGPSHQPEAEIGDEDDDLL</sequence>
<dbReference type="Gene3D" id="1.25.40.10">
    <property type="entry name" value="Tetratricopeptide repeat domain"/>
    <property type="match status" value="1"/>
</dbReference>